<protein>
    <submittedName>
        <fullName evidence="2">Uncharacterized protein</fullName>
    </submittedName>
</protein>
<feature type="region of interest" description="Disordered" evidence="1">
    <location>
        <begin position="494"/>
        <end position="557"/>
    </location>
</feature>
<evidence type="ECO:0000256" key="1">
    <source>
        <dbReference type="SAM" id="MobiDB-lite"/>
    </source>
</evidence>
<sequence length="604" mass="67131">MALYQSDTYWSSGSLILRSSLSNTSTLLLDFSEPLITTSMSLDHISLAESIPRFPSGRRPPLFALMDLGEEYSMINQETHTRSTQKERIIVTTTPTSPRMKVILEEKIVVDRWTAKVRPQTPPDHVPWGGSITSSPKADDPNKFSGRLDPRFAGAPPARELNGTLQWSRSASKFPRRNVLALNRETLTYGKKNRPTSSGGDPVVPSGGLHEKNTSHCFSFYPITPKKRPSLAVRRGHKAFPLLKINQNLTLDEMLKNLREKCASFSSRVSLPADWFYRPRSCSKDITKPSDTTSSESNSDEDEWAFAEPLMDMINSFSDNLSAHPTLLKDDILNIPILSRDPCGDLNKGSGPRTPLVAGNQSEDLFSCPDPPPSFPLRPSLISPSLRARSPKVKKTVRFVDSLVLPQETVVDILEKRTESASLVVSPPHHQKRQSVVFSALIPPSPPLSVVRSLQTAKPARNSWADTLRNYGLGSPPPPPLPRPFSHRYPTSPKLPLFTDKDKINRPLGGSPLRQSYTYESLSADAEKSPPPFSVSTPHPSHIKRSNARDRISSTTKEPLKISHPIPIIAVPRLKRDGHHMGKDVMGSRNLVVTPLRSIFTKFR</sequence>
<reference evidence="2" key="1">
    <citation type="submission" date="2020-11" db="EMBL/GenBank/DDBJ databases">
        <authorList>
            <consortium name="DOE Joint Genome Institute"/>
            <person name="Ahrendt S."/>
            <person name="Riley R."/>
            <person name="Andreopoulos W."/>
            <person name="Labutti K."/>
            <person name="Pangilinan J."/>
            <person name="Ruiz-Duenas F.J."/>
            <person name="Barrasa J.M."/>
            <person name="Sanchez-Garcia M."/>
            <person name="Camarero S."/>
            <person name="Miyauchi S."/>
            <person name="Serrano A."/>
            <person name="Linde D."/>
            <person name="Babiker R."/>
            <person name="Drula E."/>
            <person name="Ayuso-Fernandez I."/>
            <person name="Pacheco R."/>
            <person name="Padilla G."/>
            <person name="Ferreira P."/>
            <person name="Barriuso J."/>
            <person name="Kellner H."/>
            <person name="Castanera R."/>
            <person name="Alfaro M."/>
            <person name="Ramirez L."/>
            <person name="Pisabarro A.G."/>
            <person name="Kuo A."/>
            <person name="Tritt A."/>
            <person name="Lipzen A."/>
            <person name="He G."/>
            <person name="Yan M."/>
            <person name="Ng V."/>
            <person name="Cullen D."/>
            <person name="Martin F."/>
            <person name="Rosso M.-N."/>
            <person name="Henrissat B."/>
            <person name="Hibbett D."/>
            <person name="Martinez A.T."/>
            <person name="Grigoriev I.V."/>
        </authorList>
    </citation>
    <scope>NUCLEOTIDE SEQUENCE</scope>
    <source>
        <strain evidence="2">MF-IS2</strain>
    </source>
</reference>
<dbReference type="Proteomes" id="UP000807342">
    <property type="component" value="Unassembled WGS sequence"/>
</dbReference>
<gene>
    <name evidence="2" type="ORF">P691DRAFT_788742</name>
</gene>
<evidence type="ECO:0000313" key="3">
    <source>
        <dbReference type="Proteomes" id="UP000807342"/>
    </source>
</evidence>
<evidence type="ECO:0000313" key="2">
    <source>
        <dbReference type="EMBL" id="KAF9454262.1"/>
    </source>
</evidence>
<dbReference type="OrthoDB" id="2646484at2759"/>
<feature type="region of interest" description="Disordered" evidence="1">
    <location>
        <begin position="120"/>
        <end position="140"/>
    </location>
</feature>
<organism evidence="2 3">
    <name type="scientific">Macrolepiota fuliginosa MF-IS2</name>
    <dbReference type="NCBI Taxonomy" id="1400762"/>
    <lineage>
        <taxon>Eukaryota</taxon>
        <taxon>Fungi</taxon>
        <taxon>Dikarya</taxon>
        <taxon>Basidiomycota</taxon>
        <taxon>Agaricomycotina</taxon>
        <taxon>Agaricomycetes</taxon>
        <taxon>Agaricomycetidae</taxon>
        <taxon>Agaricales</taxon>
        <taxon>Agaricineae</taxon>
        <taxon>Agaricaceae</taxon>
        <taxon>Macrolepiota</taxon>
    </lineage>
</organism>
<proteinExistence type="predicted"/>
<name>A0A9P5XML5_9AGAR</name>
<dbReference type="AlphaFoldDB" id="A0A9P5XML5"/>
<accession>A0A9P5XML5</accession>
<comment type="caution">
    <text evidence="2">The sequence shown here is derived from an EMBL/GenBank/DDBJ whole genome shotgun (WGS) entry which is preliminary data.</text>
</comment>
<dbReference type="EMBL" id="MU151055">
    <property type="protein sequence ID" value="KAF9454262.1"/>
    <property type="molecule type" value="Genomic_DNA"/>
</dbReference>
<keyword evidence="3" id="KW-1185">Reference proteome</keyword>